<dbReference type="EMBL" id="LT840184">
    <property type="protein sequence ID" value="SMF76517.1"/>
    <property type="molecule type" value="Genomic_DNA"/>
</dbReference>
<dbReference type="SUPFAM" id="SSF56059">
    <property type="entry name" value="Glutathione synthetase ATP-binding domain-like"/>
    <property type="match status" value="1"/>
</dbReference>
<organism evidence="1 2">
    <name type="scientific">Paenibacillus uliginis N3/975</name>
    <dbReference type="NCBI Taxonomy" id="1313296"/>
    <lineage>
        <taxon>Bacteria</taxon>
        <taxon>Bacillati</taxon>
        <taxon>Bacillota</taxon>
        <taxon>Bacilli</taxon>
        <taxon>Bacillales</taxon>
        <taxon>Paenibacillaceae</taxon>
        <taxon>Paenibacillus</taxon>
    </lineage>
</organism>
<dbReference type="InterPro" id="IPR026838">
    <property type="entry name" value="YheC/D"/>
</dbReference>
<gene>
    <name evidence="1" type="ORF">SAMN05661091_1318</name>
</gene>
<sequence length="369" mass="43080">MTNRLEDDTKPVVAILTMHDSVRLFRGNRQNFHEIIKTGKDMGYLVYVVTVRDLKLNSGKVRGFTPGSDPHSWEQRLFPLPRVIYNRIPYREDEMKPQVRRKIKECMRHPNMDIYNPFFFNKRRLFSWLGKSRLTRKWAPVTKKLKGLPSLYEMIRLCSYLYLKPEEGKAGQGIMRLRYQKNKPMPYRLQIQNNKNSTTYKSATLERLWERVYRETKGEPYIIQQGIELTAVHGRSFDLRLLVQKSDLGVWGVTGIGARMAGTHSITTHVPRGGSIEDPEKLLPPLFGSEQTEVILSKVRNAAVHIAKQIEQGCRYSLGEMSMDLGLDTSGELWFFEANSRPMKFDEPAIRKRSLERIFNYCEYLIENR</sequence>
<keyword evidence="2" id="KW-1185">Reference proteome</keyword>
<proteinExistence type="predicted"/>
<evidence type="ECO:0000313" key="1">
    <source>
        <dbReference type="EMBL" id="SMF76517.1"/>
    </source>
</evidence>
<evidence type="ECO:0000313" key="2">
    <source>
        <dbReference type="Proteomes" id="UP000192940"/>
    </source>
</evidence>
<protein>
    <submittedName>
        <fullName evidence="1">YheC/D like ATP-grasp</fullName>
    </submittedName>
</protein>
<name>A0A1X7GY05_9BACL</name>
<dbReference type="RefSeq" id="WP_208918274.1">
    <property type="nucleotide sequence ID" value="NZ_LT840184.1"/>
</dbReference>
<dbReference type="Pfam" id="PF14398">
    <property type="entry name" value="ATPgrasp_YheCD"/>
    <property type="match status" value="1"/>
</dbReference>
<dbReference type="AlphaFoldDB" id="A0A1X7GY05"/>
<dbReference type="Proteomes" id="UP000192940">
    <property type="component" value="Chromosome I"/>
</dbReference>
<dbReference type="STRING" id="1313296.SAMN05661091_1318"/>
<accession>A0A1X7GY05</accession>
<reference evidence="1 2" key="1">
    <citation type="submission" date="2017-04" db="EMBL/GenBank/DDBJ databases">
        <authorList>
            <person name="Afonso C.L."/>
            <person name="Miller P.J."/>
            <person name="Scott M.A."/>
            <person name="Spackman E."/>
            <person name="Goraichik I."/>
            <person name="Dimitrov K.M."/>
            <person name="Suarez D.L."/>
            <person name="Swayne D.E."/>
        </authorList>
    </citation>
    <scope>NUCLEOTIDE SEQUENCE [LARGE SCALE GENOMIC DNA]</scope>
    <source>
        <strain evidence="1 2">N3/975</strain>
    </source>
</reference>